<evidence type="ECO:0000313" key="4">
    <source>
        <dbReference type="Proteomes" id="UP000271889"/>
    </source>
</evidence>
<feature type="domain" description="DZF" evidence="2">
    <location>
        <begin position="40"/>
        <end position="250"/>
    </location>
</feature>
<keyword evidence="4" id="KW-1185">Reference proteome</keyword>
<dbReference type="InterPro" id="IPR006561">
    <property type="entry name" value="DZF_dom"/>
</dbReference>
<accession>A0A3P6TZW4</accession>
<protein>
    <recommendedName>
        <fullName evidence="2">DZF domain-containing protein</fullName>
    </recommendedName>
</protein>
<evidence type="ECO:0000256" key="1">
    <source>
        <dbReference type="SAM" id="MobiDB-lite"/>
    </source>
</evidence>
<evidence type="ECO:0000313" key="3">
    <source>
        <dbReference type="EMBL" id="VDK71948.1"/>
    </source>
</evidence>
<dbReference type="Pfam" id="PF07528">
    <property type="entry name" value="DZF_N"/>
    <property type="match status" value="1"/>
</dbReference>
<dbReference type="GO" id="GO:0071011">
    <property type="term" value="C:precatalytic spliceosome"/>
    <property type="evidence" value="ECO:0007669"/>
    <property type="project" value="TreeGrafter"/>
</dbReference>
<dbReference type="GO" id="GO:0003725">
    <property type="term" value="F:double-stranded RNA binding"/>
    <property type="evidence" value="ECO:0007669"/>
    <property type="project" value="TreeGrafter"/>
</dbReference>
<proteinExistence type="predicted"/>
<dbReference type="OrthoDB" id="8898434at2759"/>
<feature type="compositionally biased region" description="Low complexity" evidence="1">
    <location>
        <begin position="98"/>
        <end position="109"/>
    </location>
</feature>
<sequence>MKHSNSIRSQFRLAVPRGPFGPVVPGIRGPWFGNGPIDGRRFETTDDRHVQAKHTSIYPDDEQLTVIERLVTETEKALKKVSDFFNERDHLETKPQVKPAAAGETAKEATATQEKDRLLKGVMRVGMLSKGLLLKDDTEVHLVVLCSHIPGLSLLKEVADLIPKYYESPEGSSVNITVEEPSASMILQQSSIPLRCRITLTSREFREDVAGGWCLVFYTVFAIAKCAFRKLHQVFCFEIFLSCFSCIRLV</sequence>
<dbReference type="GO" id="GO:0003727">
    <property type="term" value="F:single-stranded RNA binding"/>
    <property type="evidence" value="ECO:0007669"/>
    <property type="project" value="TreeGrafter"/>
</dbReference>
<name>A0A3P6TZW4_CYLGO</name>
<dbReference type="InterPro" id="IPR043519">
    <property type="entry name" value="NT_sf"/>
</dbReference>
<organism evidence="3 4">
    <name type="scientific">Cylicostephanus goldi</name>
    <name type="common">Nematode worm</name>
    <dbReference type="NCBI Taxonomy" id="71465"/>
    <lineage>
        <taxon>Eukaryota</taxon>
        <taxon>Metazoa</taxon>
        <taxon>Ecdysozoa</taxon>
        <taxon>Nematoda</taxon>
        <taxon>Chromadorea</taxon>
        <taxon>Rhabditida</taxon>
        <taxon>Rhabditina</taxon>
        <taxon>Rhabditomorpha</taxon>
        <taxon>Strongyloidea</taxon>
        <taxon>Strongylidae</taxon>
        <taxon>Cylicostephanus</taxon>
    </lineage>
</organism>
<dbReference type="AlphaFoldDB" id="A0A3P6TZW4"/>
<dbReference type="Gene3D" id="3.30.460.10">
    <property type="entry name" value="Beta Polymerase, domain 2"/>
    <property type="match status" value="1"/>
</dbReference>
<evidence type="ECO:0000259" key="2">
    <source>
        <dbReference type="PROSITE" id="PS51703"/>
    </source>
</evidence>
<dbReference type="PROSITE" id="PS51703">
    <property type="entry name" value="DZF"/>
    <property type="match status" value="1"/>
</dbReference>
<feature type="region of interest" description="Disordered" evidence="1">
    <location>
        <begin position="90"/>
        <end position="109"/>
    </location>
</feature>
<dbReference type="InterPro" id="IPR049401">
    <property type="entry name" value="DZF_dom_N"/>
</dbReference>
<dbReference type="PANTHER" id="PTHR45762:SF3">
    <property type="entry name" value="ZINC-FINGER PROTEIN AT 72D, ISOFORM B"/>
    <property type="match status" value="1"/>
</dbReference>
<dbReference type="PANTHER" id="PTHR45762">
    <property type="entry name" value="ZINC FINGER RNA-BINDING PROTEIN"/>
    <property type="match status" value="1"/>
</dbReference>
<dbReference type="Proteomes" id="UP000271889">
    <property type="component" value="Unassembled WGS sequence"/>
</dbReference>
<reference evidence="3 4" key="1">
    <citation type="submission" date="2018-11" db="EMBL/GenBank/DDBJ databases">
        <authorList>
            <consortium name="Pathogen Informatics"/>
        </authorList>
    </citation>
    <scope>NUCLEOTIDE SEQUENCE [LARGE SCALE GENOMIC DNA]</scope>
</reference>
<gene>
    <name evidence="3" type="ORF">CGOC_LOCUS6784</name>
</gene>
<dbReference type="EMBL" id="UYRV01022623">
    <property type="protein sequence ID" value="VDK71948.1"/>
    <property type="molecule type" value="Genomic_DNA"/>
</dbReference>